<reference evidence="2" key="3">
    <citation type="journal article" date="2016" name="Genome Announc.">
        <title>Complete Genome Sequences of Four Strains from the 2015-2016 Elizabethkingia anophelis Outbreak.</title>
        <authorList>
            <person name="Nicholson A.C."/>
            <person name="Whitney A.M."/>
            <person name="Emery B.D."/>
            <person name="Bell M.E."/>
            <person name="Gartin J.T."/>
            <person name="Humrighouse B.W."/>
            <person name="Loparev V.N."/>
            <person name="Batra D."/>
            <person name="Sheth M."/>
            <person name="Rowe L.A."/>
            <person name="Juieng P."/>
            <person name="Knipe K."/>
            <person name="Gulvik C."/>
            <person name="McQuiston J.R."/>
        </authorList>
    </citation>
    <scope>NUCLEOTIDE SEQUENCE</scope>
</reference>
<reference evidence="2" key="5">
    <citation type="journal article" date="2017" name="Genome Announc.">
        <title>Complete Circularized Genome Sequences of Four Strains of Elizabethkingia anophelis, Including Two Novel Strains Isolated from Wild-Caught Anopheles sinensis.</title>
        <authorList>
            <person name="Pei D."/>
            <person name="Nicholson A.C."/>
            <person name="Jiang J."/>
            <person name="Chen H."/>
            <person name="Whitney A.M."/>
            <person name="Villarma A."/>
            <person name="Bell M."/>
            <person name="Humrighouse B."/>
            <person name="Rowe L.A."/>
            <person name="Sheth M."/>
            <person name="Batra D."/>
            <person name="Juieng P."/>
            <person name="Loparev V.N."/>
            <person name="McQuiston J.R."/>
            <person name="Lan Y."/>
            <person name="Ma Y."/>
            <person name="Xu J."/>
        </authorList>
    </citation>
    <scope>NUCLEOTIDE SEQUENCE</scope>
</reference>
<organism evidence="2">
    <name type="scientific">Elizabethkingia anophelis</name>
    <dbReference type="NCBI Taxonomy" id="1117645"/>
    <lineage>
        <taxon>Bacteria</taxon>
        <taxon>Pseudomonadati</taxon>
        <taxon>Bacteroidota</taxon>
        <taxon>Flavobacteriia</taxon>
        <taxon>Flavobacteriales</taxon>
        <taxon>Weeksellaceae</taxon>
        <taxon>Elizabethkingia</taxon>
    </lineage>
</organism>
<gene>
    <name evidence="2" type="primary">ICEEaII(7)_F3543_49941_49822</name>
</gene>
<dbReference type="EMBL" id="BK010601">
    <property type="protein sequence ID" value="DAC75199.1"/>
    <property type="molecule type" value="Genomic_DNA"/>
</dbReference>
<proteinExistence type="predicted"/>
<feature type="compositionally biased region" description="Polar residues" evidence="1">
    <location>
        <begin position="11"/>
        <end position="26"/>
    </location>
</feature>
<evidence type="ECO:0000313" key="2">
    <source>
        <dbReference type="EMBL" id="DAC75199.1"/>
    </source>
</evidence>
<name>A0A455ZEB6_9FLAO</name>
<feature type="region of interest" description="Disordered" evidence="1">
    <location>
        <begin position="1"/>
        <end position="39"/>
    </location>
</feature>
<reference evidence="2" key="4">
    <citation type="journal article" date="2016" name="Sci. Rep.">
        <title>Genomic epidemiology and global diversity of the emerging bacterial pathogen Elizabethkingia anophelis.</title>
        <authorList>
            <person name="Breurec S."/>
            <person name="Criscuolo A."/>
            <person name="Diancourt L."/>
            <person name="Rendueles O."/>
            <person name="Vandenbogaert M."/>
            <person name="Passet V."/>
            <person name="Caro V."/>
            <person name="Rocha E.P."/>
            <person name="Touchon M."/>
            <person name="Brisse S."/>
        </authorList>
    </citation>
    <scope>NUCLEOTIDE SEQUENCE</scope>
</reference>
<evidence type="ECO:0000256" key="1">
    <source>
        <dbReference type="SAM" id="MobiDB-lite"/>
    </source>
</evidence>
<sequence>MVEMEEGIATGSATVTPDINENTNVDTDTKTYDWDPFAP</sequence>
<accession>A0A455ZEB6</accession>
<protein>
    <submittedName>
        <fullName evidence="2">Uncharacterized protein</fullName>
    </submittedName>
</protein>
<reference evidence="2" key="2">
    <citation type="journal article" date="2014" name="PLoS ONE">
        <title>Insights from the genome annotation of Elizabethkingia anophelis from the malaria vector Anopheles gambiae.</title>
        <authorList>
            <person name="Kukutla P."/>
            <person name="Lindberg B.G."/>
            <person name="Pei D."/>
            <person name="Rayl M."/>
            <person name="Yu W."/>
            <person name="Steritz M."/>
            <person name="Faye I."/>
            <person name="Xu J."/>
        </authorList>
    </citation>
    <scope>NUCLEOTIDE SEQUENCE</scope>
</reference>
<reference evidence="2" key="6">
    <citation type="journal article" date="2017" name="Nat. Commun.">
        <title>Evolutionary dynamics and genomic features of the Elizabethkingia anophelis 2015 to 2016 Wisconsin outbreak strain.</title>
        <authorList>
            <person name="Perrin A."/>
            <person name="Larsonneur E."/>
            <person name="Nicholson A.C."/>
            <person name="Edwards D.J."/>
            <person name="Gundlach K.M."/>
            <person name="Whitney A.M."/>
            <person name="Gulvik C.A."/>
            <person name="Bell M.E."/>
            <person name="Rendueles O."/>
            <person name="Cury J."/>
            <person name="Hugon P."/>
            <person name="Clermont D."/>
            <person name="Enouf V."/>
            <person name="Loparev V."/>
            <person name="Juieng P."/>
            <person name="Monson T."/>
            <person name="Warshauer D."/>
            <person name="Elbadawi L.I."/>
            <person name="Walters M.S."/>
            <person name="Crist M.B."/>
            <person name="Noble-Wang J."/>
            <person name="Borlaug G."/>
            <person name="Rocha E.P.C."/>
            <person name="Criscuolo A."/>
            <person name="Touchon M."/>
            <person name="Davis J.P."/>
            <person name="Holt K.E."/>
            <person name="McQuiston J.R."/>
            <person name="Brisse S."/>
        </authorList>
    </citation>
    <scope>NUCLEOTIDE SEQUENCE</scope>
</reference>
<dbReference type="AlphaFoldDB" id="A0A455ZEB6"/>
<reference evidence="2" key="7">
    <citation type="journal article" date="2017" name="Sci. Rep.">
        <title>Genomic features, phylogenetic relationships, and comparative genomics of Elizabethkingia anophelis strain EM361-97 isolated in Taiwan.</title>
        <authorList>
            <person name="Lin J.N."/>
            <person name="Lai C.H."/>
            <person name="Yang C.H."/>
            <person name="Huang Y.H."/>
            <person name="Lin H.H."/>
        </authorList>
    </citation>
    <scope>NUCLEOTIDE SEQUENCE</scope>
</reference>
<reference evidence="2" key="1">
    <citation type="journal article" date="2014" name="Genome Biol. Evol.">
        <title>Comparative genomic analysis of malaria mosquito vector-associated novel pathogen Elizabethkingia anophelis.</title>
        <authorList>
            <person name="Teo J."/>
            <person name="Tan S.Y."/>
            <person name="Liu Y."/>
            <person name="Tay M."/>
            <person name="Ding Y."/>
            <person name="Li Y."/>
            <person name="Kjelleberg S."/>
            <person name="Givskov M."/>
            <person name="Lin R.T."/>
            <person name="Yang L."/>
        </authorList>
    </citation>
    <scope>NUCLEOTIDE SEQUENCE</scope>
</reference>
<reference evidence="2" key="8">
    <citation type="journal article" date="2018" name="J. ISSAAS">
        <title>In Silico Identification of Three Types of Integrative and Conjugative Elements (ICEs) in Elizabethkingia anophelis Strains Isolated from Around the World.</title>
        <authorList>
            <person name="Xu J."/>
            <person name="Pei D."/>
            <person name="Nicholson A."/>
            <person name="Lan Y."/>
            <person name="Xia Q."/>
        </authorList>
    </citation>
    <scope>NUCLEOTIDE SEQUENCE</scope>
</reference>